<dbReference type="InterPro" id="IPR000914">
    <property type="entry name" value="SBP_5_dom"/>
</dbReference>
<dbReference type="PANTHER" id="PTHR30290">
    <property type="entry name" value="PERIPLASMIC BINDING COMPONENT OF ABC TRANSPORTER"/>
    <property type="match status" value="1"/>
</dbReference>
<proteinExistence type="predicted"/>
<geneLocation type="plasmid" evidence="4">
    <name>p-HB236076</name>
</geneLocation>
<dbReference type="AlphaFoldDB" id="A0AB39HLF4"/>
<evidence type="ECO:0000259" key="3">
    <source>
        <dbReference type="Pfam" id="PF12793"/>
    </source>
</evidence>
<dbReference type="GO" id="GO:1904680">
    <property type="term" value="F:peptide transmembrane transporter activity"/>
    <property type="evidence" value="ECO:0007669"/>
    <property type="project" value="TreeGrafter"/>
</dbReference>
<dbReference type="Gene3D" id="3.40.190.10">
    <property type="entry name" value="Periplasmic binding protein-like II"/>
    <property type="match status" value="1"/>
</dbReference>
<evidence type="ECO:0000259" key="2">
    <source>
        <dbReference type="Pfam" id="PF00496"/>
    </source>
</evidence>
<dbReference type="SUPFAM" id="SSF53850">
    <property type="entry name" value="Periplasmic binding protein-like II"/>
    <property type="match status" value="1"/>
</dbReference>
<feature type="domain" description="Transcriptional regulator SgrR N-terminal HTH" evidence="3">
    <location>
        <begin position="5"/>
        <end position="117"/>
    </location>
</feature>
<feature type="domain" description="Solute-binding protein family 5" evidence="2">
    <location>
        <begin position="164"/>
        <end position="308"/>
    </location>
</feature>
<gene>
    <name evidence="4" type="ORF">AB0763_16830</name>
</gene>
<dbReference type="Pfam" id="PF00496">
    <property type="entry name" value="SBP_bac_5"/>
    <property type="match status" value="1"/>
</dbReference>
<organism evidence="4">
    <name type="scientific">Vibrio sp. HB236076</name>
    <dbReference type="NCBI Taxonomy" id="3232307"/>
    <lineage>
        <taxon>Bacteria</taxon>
        <taxon>Pseudomonadati</taxon>
        <taxon>Pseudomonadota</taxon>
        <taxon>Gammaproteobacteria</taxon>
        <taxon>Vibrionales</taxon>
        <taxon>Vibrionaceae</taxon>
        <taxon>Vibrio</taxon>
    </lineage>
</organism>
<evidence type="ECO:0000313" key="4">
    <source>
        <dbReference type="EMBL" id="XDK26693.1"/>
    </source>
</evidence>
<dbReference type="EMBL" id="CP162602">
    <property type="protein sequence ID" value="XDK26693.1"/>
    <property type="molecule type" value="Genomic_DNA"/>
</dbReference>
<dbReference type="Pfam" id="PF12793">
    <property type="entry name" value="SgrR_N"/>
    <property type="match status" value="1"/>
</dbReference>
<dbReference type="GO" id="GO:0003677">
    <property type="term" value="F:DNA binding"/>
    <property type="evidence" value="ECO:0007669"/>
    <property type="project" value="UniProtKB-KW"/>
</dbReference>
<evidence type="ECO:0000256" key="1">
    <source>
        <dbReference type="ARBA" id="ARBA00023125"/>
    </source>
</evidence>
<keyword evidence="4" id="KW-0614">Plasmid</keyword>
<sequence>MSSRRLKAQFDRLFDHFQGQDGDTQLDVITELLCCTRRNARMVLNKLEDAGWIEWQPESGRGKLSTLRFKHHRDDIASDRAKHWLDEGKMDKALESLDHDMGKLNQVLQQYLGVQHKGGKQTLRLPYYRPLPTLNPTQPFRRSEVHIMSQVFSGLTKLDHNEQVVGDVAHHWQQCSATHWRFYLRPNIHFHNGFTLTEEMVKDSLWRTRSFRLFAHIERIEIVADNTLDIHLSHPDHHLPRLLTEVVAKLQLPLSLQGPDYAKIPIGTGPFQVTENKSNKLTLTAFDDYFGFRPLLDQVEVWVVDDSYSTIVYPSLNTLNITPSASNDDVALDPGSLLLMINRRSGIASRPDVAQYLSAHLNGLQLMRDLPQHKVNELGLVPAYGIKPGWMDHRADALPATPANVDVISLAYQDKHPVLMLLAQVIKQKLQQQGIEVDLLAYDQVLEQEVDVCLKAMGMATHRQDALAAWLLDYSQLASFAIRPEFDAWQEWVRDWQADEQGDFPGRLIGKRLIESLHVVPLFHCWLGINQDHCGALQNTKCNALGWFDFSSVWVNPTLS</sequence>
<dbReference type="CDD" id="cd08507">
    <property type="entry name" value="PBP2_SgrR_like"/>
    <property type="match status" value="1"/>
</dbReference>
<dbReference type="InterPro" id="IPR039424">
    <property type="entry name" value="SBP_5"/>
</dbReference>
<dbReference type="RefSeq" id="WP_306099606.1">
    <property type="nucleotide sequence ID" value="NZ_CP162602.1"/>
</dbReference>
<dbReference type="KEGG" id="vih:AB0763_16830"/>
<accession>A0AB39HLF4</accession>
<protein>
    <submittedName>
        <fullName evidence="4">SgrR family transcriptional regulator</fullName>
    </submittedName>
</protein>
<dbReference type="PANTHER" id="PTHR30290:SF72">
    <property type="entry name" value="HTH-TYPE TRANSCRIPTIONAL REGULATOR SGRR"/>
    <property type="match status" value="1"/>
</dbReference>
<dbReference type="InterPro" id="IPR025370">
    <property type="entry name" value="SgrR_HTH_N"/>
</dbReference>
<keyword evidence="1" id="KW-0238">DNA-binding</keyword>
<reference evidence="4" key="1">
    <citation type="submission" date="2024-07" db="EMBL/GenBank/DDBJ databases">
        <title>Genome Analysis of a Potential Novel Vibrio Species Secreting pH- and Thermo-stable Alginate Lyase and its Application in Producing Alginate Oligosaccharides.</title>
        <authorList>
            <person name="Huang H."/>
            <person name="Bao K."/>
        </authorList>
    </citation>
    <scope>NUCLEOTIDE SEQUENCE</scope>
    <source>
        <strain evidence="4">HB236076</strain>
        <plasmid evidence="4">p-HB236076</plasmid>
    </source>
</reference>
<name>A0AB39HLF4_9VIBR</name>
<dbReference type="GO" id="GO:0015833">
    <property type="term" value="P:peptide transport"/>
    <property type="evidence" value="ECO:0007669"/>
    <property type="project" value="TreeGrafter"/>
</dbReference>